<dbReference type="Proteomes" id="UP000299102">
    <property type="component" value="Unassembled WGS sequence"/>
</dbReference>
<sequence>MTDLATSKIFLGESPIGTPWGSKALLDRVFAMLAWCGPTTTDDCYDRHCYCYTASERSGLAFSANTSWYLITANTSNHEATAAIVHGGRLSPVIRHYRSSISGDIQDRTRIGIATVIGINSRSVIETERASESGTIIAKSQF</sequence>
<evidence type="ECO:0000313" key="2">
    <source>
        <dbReference type="Proteomes" id="UP000299102"/>
    </source>
</evidence>
<reference evidence="1 2" key="1">
    <citation type="journal article" date="2019" name="Commun. Biol.">
        <title>The bagworm genome reveals a unique fibroin gene that provides high tensile strength.</title>
        <authorList>
            <person name="Kono N."/>
            <person name="Nakamura H."/>
            <person name="Ohtoshi R."/>
            <person name="Tomita M."/>
            <person name="Numata K."/>
            <person name="Arakawa K."/>
        </authorList>
    </citation>
    <scope>NUCLEOTIDE SEQUENCE [LARGE SCALE GENOMIC DNA]</scope>
</reference>
<protein>
    <submittedName>
        <fullName evidence="1">Uncharacterized protein</fullName>
    </submittedName>
</protein>
<accession>A0A4C1W4D8</accession>
<dbReference type="AlphaFoldDB" id="A0A4C1W4D8"/>
<gene>
    <name evidence="1" type="ORF">EVAR_82196_1</name>
</gene>
<comment type="caution">
    <text evidence="1">The sequence shown here is derived from an EMBL/GenBank/DDBJ whole genome shotgun (WGS) entry which is preliminary data.</text>
</comment>
<evidence type="ECO:0000313" key="1">
    <source>
        <dbReference type="EMBL" id="GBP46198.1"/>
    </source>
</evidence>
<organism evidence="1 2">
    <name type="scientific">Eumeta variegata</name>
    <name type="common">Bagworm moth</name>
    <name type="synonym">Eumeta japonica</name>
    <dbReference type="NCBI Taxonomy" id="151549"/>
    <lineage>
        <taxon>Eukaryota</taxon>
        <taxon>Metazoa</taxon>
        <taxon>Ecdysozoa</taxon>
        <taxon>Arthropoda</taxon>
        <taxon>Hexapoda</taxon>
        <taxon>Insecta</taxon>
        <taxon>Pterygota</taxon>
        <taxon>Neoptera</taxon>
        <taxon>Endopterygota</taxon>
        <taxon>Lepidoptera</taxon>
        <taxon>Glossata</taxon>
        <taxon>Ditrysia</taxon>
        <taxon>Tineoidea</taxon>
        <taxon>Psychidae</taxon>
        <taxon>Oiketicinae</taxon>
        <taxon>Eumeta</taxon>
    </lineage>
</organism>
<proteinExistence type="predicted"/>
<dbReference type="EMBL" id="BGZK01000479">
    <property type="protein sequence ID" value="GBP46198.1"/>
    <property type="molecule type" value="Genomic_DNA"/>
</dbReference>
<keyword evidence="2" id="KW-1185">Reference proteome</keyword>
<name>A0A4C1W4D8_EUMVA</name>